<dbReference type="GO" id="GO:0005811">
    <property type="term" value="C:lipid droplet"/>
    <property type="evidence" value="ECO:0007669"/>
    <property type="project" value="UniProtKB-SubCell"/>
</dbReference>
<dbReference type="AlphaFoldDB" id="A0A9Q1AT25"/>
<organism evidence="10 11">
    <name type="scientific">Phrynocephalus forsythii</name>
    <dbReference type="NCBI Taxonomy" id="171643"/>
    <lineage>
        <taxon>Eukaryota</taxon>
        <taxon>Metazoa</taxon>
        <taxon>Chordata</taxon>
        <taxon>Craniata</taxon>
        <taxon>Vertebrata</taxon>
        <taxon>Euteleostomi</taxon>
        <taxon>Lepidosauria</taxon>
        <taxon>Squamata</taxon>
        <taxon>Bifurcata</taxon>
        <taxon>Unidentata</taxon>
        <taxon>Episquamata</taxon>
        <taxon>Toxicofera</taxon>
        <taxon>Iguania</taxon>
        <taxon>Acrodonta</taxon>
        <taxon>Agamidae</taxon>
        <taxon>Agaminae</taxon>
        <taxon>Phrynocephalus</taxon>
    </lineage>
</organism>
<comment type="subcellular location">
    <subcellularLocation>
        <location evidence="1">Lipid droplet</location>
    </subcellularLocation>
</comment>
<dbReference type="Pfam" id="PF03036">
    <property type="entry name" value="Perilipin"/>
    <property type="match status" value="1"/>
</dbReference>
<sequence>MARSTPAIFLLAAVLAALHGRRAQASPCPPRLGLKDGTEFTCNSPSLSEFPSGFPEQTRLISVEFTNISIIAVDALRALPHLEELHLSNNKLKTLSNSLFRFLPRLRTVDLSNNQLRDLPPGLFRNNTALAVVSLKGNRLTHLRSVWFETLSQLQILDVSENQLIEVPPFSFDTLENLTNLDLSHNRLRELSPRVFAGLARLTGLNLEGNQIHAVQEKTFRAVPNLKFLFLQNNSLADLPAGLFASLDALEMLDLSNNRLTSLDPDFSDRVADMSLDLSGNPWRCDCRMKALVDWVKNRSVALLSKKETTCASPKKLRGREIMSLTPAHTPSGPALDTNQPNWFPEESNINEGLIAVGTEIRVQTAIPSKFTIATHTHTHTHTPRAAWQGCRAPLCRGSKRHLLAVTTHLGQLQKKTRCKCNLASVPPGRADVSTPVKDQWNHQLRHARPPPPAGHATKTRLGNGLNTTGHVNAMSSDESGTAGESTPKNKETEEQNVVSRVAGLPLVSSTYDMVSAAYASTKGSHPLLKSVCDVAEKGVWSLTAAAACGAQPLLTKLGPQIAMANEYACRGLEKLEENLPVLQQPSEKVVADTKELVSAKVTGAREVVALTVHGAKDAVTGGVSGAVVLAKGAMRGGMNTLLGSRVGQLVATGVDAVLGKSEELVDHFLPMTDQELAELATAVEGFEVATVEQQKEQRSYFVRLGSLSAKVRHRAYQYSLAKVKEAKQGTQEALAQLHQTIELIEQAKQGVDQKIQSGQEKLHQMWLQVRQKQPSEEVQTLALDAQQMEVQALEVSRSLVQQLQSATATLVAHLQGLPAGLQEKVSLVRQHADDLRASFTSAKSFQDLSSAVLAQSQEKVAKARELTEELMEQLAQNAPLSWLVGPFTPSGKPEVEEIEME</sequence>
<proteinExistence type="inferred from homology"/>
<evidence type="ECO:0000256" key="3">
    <source>
        <dbReference type="ARBA" id="ARBA00022614"/>
    </source>
</evidence>
<dbReference type="SUPFAM" id="SSF52058">
    <property type="entry name" value="L domain-like"/>
    <property type="match status" value="1"/>
</dbReference>
<dbReference type="InterPro" id="IPR001611">
    <property type="entry name" value="Leu-rich_rpt"/>
</dbReference>
<accession>A0A9Q1AT25</accession>
<feature type="chain" id="PRO_5040106471" description="LRRCT domain-containing protein" evidence="8">
    <location>
        <begin position="26"/>
        <end position="902"/>
    </location>
</feature>
<dbReference type="PANTHER" id="PTHR14024:SF11">
    <property type="entry name" value="PERILIPIN-3"/>
    <property type="match status" value="1"/>
</dbReference>
<dbReference type="Pfam" id="PF13855">
    <property type="entry name" value="LRR_8"/>
    <property type="match status" value="3"/>
</dbReference>
<dbReference type="SMART" id="SM00364">
    <property type="entry name" value="LRR_BAC"/>
    <property type="match status" value="6"/>
</dbReference>
<dbReference type="Proteomes" id="UP001142489">
    <property type="component" value="Unassembled WGS sequence"/>
</dbReference>
<dbReference type="SMART" id="SM00369">
    <property type="entry name" value="LRR_TYP"/>
    <property type="match status" value="8"/>
</dbReference>
<evidence type="ECO:0000259" key="9">
    <source>
        <dbReference type="SMART" id="SM00082"/>
    </source>
</evidence>
<dbReference type="GO" id="GO:0019915">
    <property type="term" value="P:lipid storage"/>
    <property type="evidence" value="ECO:0007669"/>
    <property type="project" value="TreeGrafter"/>
</dbReference>
<dbReference type="GO" id="GO:0010890">
    <property type="term" value="P:positive regulation of triglyceride storage"/>
    <property type="evidence" value="ECO:0007669"/>
    <property type="project" value="TreeGrafter"/>
</dbReference>
<evidence type="ECO:0000256" key="6">
    <source>
        <dbReference type="ARBA" id="ARBA00022737"/>
    </source>
</evidence>
<evidence type="ECO:0000256" key="2">
    <source>
        <dbReference type="ARBA" id="ARBA00006311"/>
    </source>
</evidence>
<dbReference type="OrthoDB" id="376826at2759"/>
<dbReference type="PROSITE" id="PS51450">
    <property type="entry name" value="LRR"/>
    <property type="match status" value="4"/>
</dbReference>
<keyword evidence="6" id="KW-0677">Repeat</keyword>
<dbReference type="InterPro" id="IPR004279">
    <property type="entry name" value="Perilipin"/>
</dbReference>
<evidence type="ECO:0000256" key="8">
    <source>
        <dbReference type="SAM" id="SignalP"/>
    </source>
</evidence>
<name>A0A9Q1AT25_9SAUR</name>
<protein>
    <recommendedName>
        <fullName evidence="9">LRRCT domain-containing protein</fullName>
    </recommendedName>
</protein>
<keyword evidence="3" id="KW-0433">Leucine-rich repeat</keyword>
<dbReference type="InterPro" id="IPR003591">
    <property type="entry name" value="Leu-rich_rpt_typical-subtyp"/>
</dbReference>
<comment type="caution">
    <text evidence="10">The sequence shown here is derived from an EMBL/GenBank/DDBJ whole genome shotgun (WGS) entry which is preliminary data.</text>
</comment>
<evidence type="ECO:0000256" key="7">
    <source>
        <dbReference type="SAM" id="MobiDB-lite"/>
    </source>
</evidence>
<evidence type="ECO:0000313" key="11">
    <source>
        <dbReference type="Proteomes" id="UP001142489"/>
    </source>
</evidence>
<dbReference type="SMART" id="SM00365">
    <property type="entry name" value="LRR_SD22"/>
    <property type="match status" value="5"/>
</dbReference>
<feature type="signal peptide" evidence="8">
    <location>
        <begin position="1"/>
        <end position="25"/>
    </location>
</feature>
<feature type="compositionally biased region" description="Polar residues" evidence="7">
    <location>
        <begin position="465"/>
        <end position="487"/>
    </location>
</feature>
<evidence type="ECO:0000256" key="4">
    <source>
        <dbReference type="ARBA" id="ARBA00022677"/>
    </source>
</evidence>
<keyword evidence="5 8" id="KW-0732">Signal</keyword>
<gene>
    <name evidence="10" type="ORF">JRQ81_008882</name>
</gene>
<dbReference type="Gene3D" id="1.20.120.340">
    <property type="entry name" value="Flagellar protein FliS"/>
    <property type="match status" value="1"/>
</dbReference>
<dbReference type="PRINTS" id="PR00019">
    <property type="entry name" value="LEURICHRPT"/>
</dbReference>
<feature type="region of interest" description="Disordered" evidence="7">
    <location>
        <begin position="442"/>
        <end position="497"/>
    </location>
</feature>
<dbReference type="GO" id="GO:0005829">
    <property type="term" value="C:cytosol"/>
    <property type="evidence" value="ECO:0007669"/>
    <property type="project" value="TreeGrafter"/>
</dbReference>
<dbReference type="PANTHER" id="PTHR14024">
    <property type="entry name" value="PERILIPIN"/>
    <property type="match status" value="1"/>
</dbReference>
<dbReference type="SMART" id="SM00082">
    <property type="entry name" value="LRRCT"/>
    <property type="match status" value="1"/>
</dbReference>
<feature type="domain" description="LRRCT" evidence="9">
    <location>
        <begin position="281"/>
        <end position="333"/>
    </location>
</feature>
<dbReference type="Gene3D" id="3.30.720.170">
    <property type="entry name" value="Perilipin, alpha-beta domain"/>
    <property type="match status" value="1"/>
</dbReference>
<dbReference type="Gene3D" id="3.80.10.10">
    <property type="entry name" value="Ribonuclease Inhibitor"/>
    <property type="match status" value="2"/>
</dbReference>
<dbReference type="InterPro" id="IPR032675">
    <property type="entry name" value="LRR_dom_sf"/>
</dbReference>
<dbReference type="InterPro" id="IPR000483">
    <property type="entry name" value="Cys-rich_flank_reg_C"/>
</dbReference>
<comment type="similarity">
    <text evidence="2">Belongs to the perilipin family.</text>
</comment>
<dbReference type="FunFam" id="3.80.10.10:FF:001164">
    <property type="entry name" value="GH01279p"/>
    <property type="match status" value="1"/>
</dbReference>
<keyword evidence="4" id="KW-0551">Lipid droplet</keyword>
<evidence type="ECO:0000256" key="1">
    <source>
        <dbReference type="ARBA" id="ARBA00004502"/>
    </source>
</evidence>
<keyword evidence="11" id="KW-1185">Reference proteome</keyword>
<dbReference type="EMBL" id="JAPFRF010000018">
    <property type="protein sequence ID" value="KAJ7308345.1"/>
    <property type="molecule type" value="Genomic_DNA"/>
</dbReference>
<reference evidence="10" key="1">
    <citation type="journal article" date="2023" name="DNA Res.">
        <title>Chromosome-level genome assembly of Phrynocephalus forsythii using third-generation DNA sequencing and Hi-C analysis.</title>
        <authorList>
            <person name="Qi Y."/>
            <person name="Zhao W."/>
            <person name="Zhao Y."/>
            <person name="Niu C."/>
            <person name="Cao S."/>
            <person name="Zhang Y."/>
        </authorList>
    </citation>
    <scope>NUCLEOTIDE SEQUENCE</scope>
    <source>
        <tissue evidence="10">Muscle</tissue>
    </source>
</reference>
<dbReference type="SUPFAM" id="SSF109775">
    <property type="entry name" value="Mannose-6-phosphate receptor binding protein 1 (Tip47), C-terminal domain"/>
    <property type="match status" value="1"/>
</dbReference>
<evidence type="ECO:0000256" key="5">
    <source>
        <dbReference type="ARBA" id="ARBA00022729"/>
    </source>
</evidence>
<evidence type="ECO:0000313" key="10">
    <source>
        <dbReference type="EMBL" id="KAJ7308345.1"/>
    </source>
</evidence>